<evidence type="ECO:0000313" key="6">
    <source>
        <dbReference type="EMBL" id="AIA86415.1"/>
    </source>
</evidence>
<evidence type="ECO:0000259" key="5">
    <source>
        <dbReference type="SMART" id="SM01038"/>
    </source>
</evidence>
<organism evidence="6">
    <name type="scientific">uncultured Arthrobacter sp</name>
    <dbReference type="NCBI Taxonomy" id="114050"/>
    <lineage>
        <taxon>Bacteria</taxon>
        <taxon>Bacillati</taxon>
        <taxon>Actinomycetota</taxon>
        <taxon>Actinomycetes</taxon>
        <taxon>Micrococcales</taxon>
        <taxon>Micrococcaceae</taxon>
        <taxon>Arthrobacter</taxon>
        <taxon>environmental samples</taxon>
    </lineage>
</organism>
<dbReference type="EC" id="3.2.1.23" evidence="2"/>
<evidence type="ECO:0000256" key="2">
    <source>
        <dbReference type="ARBA" id="ARBA00012756"/>
    </source>
</evidence>
<protein>
    <recommendedName>
        <fullName evidence="2">beta-galactosidase</fullName>
        <ecNumber evidence="2">3.2.1.23</ecNumber>
    </recommendedName>
</protein>
<dbReference type="InterPro" id="IPR050347">
    <property type="entry name" value="Bact_Beta-galactosidase"/>
</dbReference>
<evidence type="ECO:0000256" key="1">
    <source>
        <dbReference type="ARBA" id="ARBA00001412"/>
    </source>
</evidence>
<dbReference type="PANTHER" id="PTHR46323:SF2">
    <property type="entry name" value="BETA-GALACTOSIDASE"/>
    <property type="match status" value="1"/>
</dbReference>
<dbReference type="Pfam" id="PF02929">
    <property type="entry name" value="Bgal_small_N"/>
    <property type="match status" value="1"/>
</dbReference>
<keyword evidence="3" id="KW-0378">Hydrolase</keyword>
<dbReference type="InterPro" id="IPR011013">
    <property type="entry name" value="Gal_mutarotase_sf_dom"/>
</dbReference>
<dbReference type="EMBL" id="KF119150">
    <property type="protein sequence ID" value="AIA86415.1"/>
    <property type="molecule type" value="Genomic_DNA"/>
</dbReference>
<dbReference type="GO" id="GO:0004565">
    <property type="term" value="F:beta-galactosidase activity"/>
    <property type="evidence" value="ECO:0007669"/>
    <property type="project" value="UniProtKB-EC"/>
</dbReference>
<dbReference type="InterPro" id="IPR014718">
    <property type="entry name" value="GH-type_carb-bd"/>
</dbReference>
<dbReference type="PANTHER" id="PTHR46323">
    <property type="entry name" value="BETA-GALACTOSIDASE"/>
    <property type="match status" value="1"/>
</dbReference>
<dbReference type="Gene3D" id="2.70.98.10">
    <property type="match status" value="1"/>
</dbReference>
<evidence type="ECO:0000256" key="3">
    <source>
        <dbReference type="ARBA" id="ARBA00022801"/>
    </source>
</evidence>
<dbReference type="GO" id="GO:0030246">
    <property type="term" value="F:carbohydrate binding"/>
    <property type="evidence" value="ECO:0007669"/>
    <property type="project" value="InterPro"/>
</dbReference>
<keyword evidence="4" id="KW-0326">Glycosidase</keyword>
<dbReference type="SUPFAM" id="SSF74650">
    <property type="entry name" value="Galactose mutarotase-like"/>
    <property type="match status" value="1"/>
</dbReference>
<dbReference type="AlphaFoldDB" id="A0A060C077"/>
<dbReference type="GO" id="GO:0009341">
    <property type="term" value="C:beta-galactosidase complex"/>
    <property type="evidence" value="ECO:0007669"/>
    <property type="project" value="InterPro"/>
</dbReference>
<feature type="domain" description="Beta galactosidase small chain/" evidence="5">
    <location>
        <begin position="2"/>
        <end position="120"/>
    </location>
</feature>
<name>A0A060C077_9MICC</name>
<dbReference type="GO" id="GO:0005990">
    <property type="term" value="P:lactose catabolic process"/>
    <property type="evidence" value="ECO:0007669"/>
    <property type="project" value="TreeGrafter"/>
</dbReference>
<comment type="catalytic activity">
    <reaction evidence="1">
        <text>Hydrolysis of terminal non-reducing beta-D-galactose residues in beta-D-galactosides.</text>
        <dbReference type="EC" id="3.2.1.23"/>
    </reaction>
</comment>
<accession>A0A060C077</accession>
<dbReference type="InterPro" id="IPR004199">
    <property type="entry name" value="B-gal_small/dom_5"/>
</dbReference>
<reference evidence="6" key="1">
    <citation type="journal article" date="2013" name="Environ. Microbiol.">
        <title>Seasonally variable intestinal metagenomes of the red palm weevil (Rhynchophorus ferrugineus).</title>
        <authorList>
            <person name="Jia S."/>
            <person name="Zhang X."/>
            <person name="Zhang G."/>
            <person name="Yin A."/>
            <person name="Zhang S."/>
            <person name="Li F."/>
            <person name="Wang L."/>
            <person name="Zhao D."/>
            <person name="Yun Q."/>
            <person name="Tala"/>
            <person name="Wang J."/>
            <person name="Sun G."/>
            <person name="Baabdullah M."/>
            <person name="Yu X."/>
            <person name="Hu S."/>
            <person name="Al-Mssallem I.S."/>
            <person name="Yu J."/>
        </authorList>
    </citation>
    <scope>NUCLEOTIDE SEQUENCE</scope>
</reference>
<sequence>MRVGRFEAGIDGLTVPYARPQESGHRSDLRSITLRSGGSDWLRLDAEADVEGRLPGFVLARHTGQELDAAGHPHELPEPSHTHLFLDAAQNGVGSRACGPSVWADHMLKPEARTLRFRITAL</sequence>
<dbReference type="SMART" id="SM01038">
    <property type="entry name" value="Bgal_small_N"/>
    <property type="match status" value="1"/>
</dbReference>
<proteinExistence type="predicted"/>
<evidence type="ECO:0000256" key="4">
    <source>
        <dbReference type="ARBA" id="ARBA00023295"/>
    </source>
</evidence>